<dbReference type="OrthoDB" id="5861701at2759"/>
<feature type="signal peptide" evidence="1">
    <location>
        <begin position="1"/>
        <end position="15"/>
    </location>
</feature>
<dbReference type="InterPro" id="IPR053079">
    <property type="entry name" value="SPS2_domain"/>
</dbReference>
<dbReference type="AlphaFoldDB" id="G0N3S6"/>
<name>G0N3S6_CAEBE</name>
<dbReference type="Pfam" id="PF01030">
    <property type="entry name" value="Recep_L_domain"/>
    <property type="match status" value="3"/>
</dbReference>
<accession>G0N3S6</accession>
<feature type="domain" description="Receptor L-domain" evidence="2">
    <location>
        <begin position="190"/>
        <end position="299"/>
    </location>
</feature>
<dbReference type="Gene3D" id="3.80.20.20">
    <property type="entry name" value="Receptor L-domain"/>
    <property type="match status" value="3"/>
</dbReference>
<dbReference type="HOGENOM" id="CLU_028064_2_0_1"/>
<dbReference type="EMBL" id="GL379835">
    <property type="protein sequence ID" value="EGT51819.1"/>
    <property type="molecule type" value="Genomic_DNA"/>
</dbReference>
<keyword evidence="4" id="KW-1185">Reference proteome</keyword>
<dbReference type="OMA" id="RRINGFI"/>
<dbReference type="InterPro" id="IPR000494">
    <property type="entry name" value="Rcpt_L-dom"/>
</dbReference>
<feature type="chain" id="PRO_5012881143" description="Receptor L-domain domain-containing protein" evidence="1">
    <location>
        <begin position="16"/>
        <end position="403"/>
    </location>
</feature>
<dbReference type="eggNOG" id="ENOG502RAU5">
    <property type="taxonomic scope" value="Eukaryota"/>
</dbReference>
<feature type="domain" description="Receptor L-domain" evidence="2">
    <location>
        <begin position="339"/>
        <end position="391"/>
    </location>
</feature>
<keyword evidence="1" id="KW-0732">Signal</keyword>
<dbReference type="InterPro" id="IPR036941">
    <property type="entry name" value="Rcpt_L-dom_sf"/>
</dbReference>
<dbReference type="PANTHER" id="PTHR21662">
    <property type="entry name" value="RECEPTOR PROTEIN-TYROSINE KINASE"/>
    <property type="match status" value="1"/>
</dbReference>
<dbReference type="PANTHER" id="PTHR21662:SF59">
    <property type="entry name" value="RECEPTOR PROTEIN-TYROSINE KINASE"/>
    <property type="match status" value="1"/>
</dbReference>
<sequence>MKIFVLLLLYSLVSTDFTEDLKIIKDNAECDPKCVFNYSEVTSSTIQFFPQCSDVCGILVLNENTDLTEEQLKEAFKPMQALFGGLVIENTKLTSLSFFTIDNIYGEFSLFCEDYGVFIKNNSLLTDISILRSFYIWPDDDFHECTFKIENNQNLDTSITCDNYESPNYLDVMTIGNLKDCGCRDSNYGDCEELFGGLRIINVTDNSDLSSLENIRRINGFIDIQNSTLEDLSFLKKVESIGIKNFGLSDKISINIQNNLKMTRLGLPLQNILFNFEYNRIANLENLHPDFCITVEEIINFLELNLFFVNIHAKYCDSVGNLQGSSLCRFDEMSNLKNNCEYVFGTVEIGSGDEENVKKLRKMTHLFGTLSIKNTKLKDLDFLENLRYIGNLDEHHHQKKTIR</sequence>
<organism evidence="4">
    <name type="scientific">Caenorhabditis brenneri</name>
    <name type="common">Nematode worm</name>
    <dbReference type="NCBI Taxonomy" id="135651"/>
    <lineage>
        <taxon>Eukaryota</taxon>
        <taxon>Metazoa</taxon>
        <taxon>Ecdysozoa</taxon>
        <taxon>Nematoda</taxon>
        <taxon>Chromadorea</taxon>
        <taxon>Rhabditida</taxon>
        <taxon>Rhabditina</taxon>
        <taxon>Rhabditomorpha</taxon>
        <taxon>Rhabditoidea</taxon>
        <taxon>Rhabditidae</taxon>
        <taxon>Peloderinae</taxon>
        <taxon>Caenorhabditis</taxon>
    </lineage>
</organism>
<proteinExistence type="predicted"/>
<evidence type="ECO:0000256" key="1">
    <source>
        <dbReference type="SAM" id="SignalP"/>
    </source>
</evidence>
<evidence type="ECO:0000313" key="3">
    <source>
        <dbReference type="EMBL" id="EGT51819.1"/>
    </source>
</evidence>
<feature type="domain" description="Receptor L-domain" evidence="2">
    <location>
        <begin position="52"/>
        <end position="155"/>
    </location>
</feature>
<gene>
    <name evidence="3" type="ORF">CAEBREN_02571</name>
</gene>
<protein>
    <recommendedName>
        <fullName evidence="2">Receptor L-domain domain-containing protein</fullName>
    </recommendedName>
</protein>
<reference evidence="4" key="1">
    <citation type="submission" date="2011-07" db="EMBL/GenBank/DDBJ databases">
        <authorList>
            <consortium name="Caenorhabditis brenneri Sequencing and Analysis Consortium"/>
            <person name="Wilson R.K."/>
        </authorList>
    </citation>
    <scope>NUCLEOTIDE SEQUENCE [LARGE SCALE GENOMIC DNA]</scope>
    <source>
        <strain evidence="4">PB2801</strain>
    </source>
</reference>
<dbReference type="InParanoid" id="G0N3S6"/>
<dbReference type="SUPFAM" id="SSF52058">
    <property type="entry name" value="L domain-like"/>
    <property type="match status" value="3"/>
</dbReference>
<dbReference type="Proteomes" id="UP000008068">
    <property type="component" value="Unassembled WGS sequence"/>
</dbReference>
<evidence type="ECO:0000313" key="4">
    <source>
        <dbReference type="Proteomes" id="UP000008068"/>
    </source>
</evidence>
<evidence type="ECO:0000259" key="2">
    <source>
        <dbReference type="Pfam" id="PF01030"/>
    </source>
</evidence>